<gene>
    <name evidence="2" type="ORF">C1H46_001765</name>
</gene>
<dbReference type="AlphaFoldDB" id="A0A540NPL7"/>
<keyword evidence="3" id="KW-1185">Reference proteome</keyword>
<reference evidence="2 3" key="1">
    <citation type="journal article" date="2019" name="G3 (Bethesda)">
        <title>Sequencing of a Wild Apple (Malus baccata) Genome Unravels the Differences Between Cultivated and Wild Apple Species Regarding Disease Resistance and Cold Tolerance.</title>
        <authorList>
            <person name="Chen X."/>
        </authorList>
    </citation>
    <scope>NUCLEOTIDE SEQUENCE [LARGE SCALE GENOMIC DNA]</scope>
    <source>
        <strain evidence="3">cv. Shandingzi</strain>
        <tissue evidence="2">Leaves</tissue>
    </source>
</reference>
<sequence>MKLPQPSPPRKQVLHAAASHSPSSSASPDATSNPAIAQQPEHNHKLGIISNQVNGADYRKEVRGYPRTTLSEPTDNPEKVAVVVTPEPVKTSELYTQSPKETCLTNG</sequence>
<evidence type="ECO:0000256" key="1">
    <source>
        <dbReference type="SAM" id="MobiDB-lite"/>
    </source>
</evidence>
<feature type="region of interest" description="Disordered" evidence="1">
    <location>
        <begin position="1"/>
        <end position="47"/>
    </location>
</feature>
<feature type="compositionally biased region" description="Low complexity" evidence="1">
    <location>
        <begin position="16"/>
        <end position="35"/>
    </location>
</feature>
<comment type="caution">
    <text evidence="2">The sequence shown here is derived from an EMBL/GenBank/DDBJ whole genome shotgun (WGS) entry which is preliminary data.</text>
</comment>
<evidence type="ECO:0000313" key="3">
    <source>
        <dbReference type="Proteomes" id="UP000315295"/>
    </source>
</evidence>
<protein>
    <submittedName>
        <fullName evidence="2">Uncharacterized protein</fullName>
    </submittedName>
</protein>
<dbReference type="EMBL" id="VIEB01000018">
    <property type="protein sequence ID" value="TQE12553.1"/>
    <property type="molecule type" value="Genomic_DNA"/>
</dbReference>
<organism evidence="2 3">
    <name type="scientific">Malus baccata</name>
    <name type="common">Siberian crab apple</name>
    <name type="synonym">Pyrus baccata</name>
    <dbReference type="NCBI Taxonomy" id="106549"/>
    <lineage>
        <taxon>Eukaryota</taxon>
        <taxon>Viridiplantae</taxon>
        <taxon>Streptophyta</taxon>
        <taxon>Embryophyta</taxon>
        <taxon>Tracheophyta</taxon>
        <taxon>Spermatophyta</taxon>
        <taxon>Magnoliopsida</taxon>
        <taxon>eudicotyledons</taxon>
        <taxon>Gunneridae</taxon>
        <taxon>Pentapetalae</taxon>
        <taxon>rosids</taxon>
        <taxon>fabids</taxon>
        <taxon>Rosales</taxon>
        <taxon>Rosaceae</taxon>
        <taxon>Amygdaloideae</taxon>
        <taxon>Maleae</taxon>
        <taxon>Malus</taxon>
    </lineage>
</organism>
<evidence type="ECO:0000313" key="2">
    <source>
        <dbReference type="EMBL" id="TQE12553.1"/>
    </source>
</evidence>
<accession>A0A540NPL7</accession>
<dbReference type="Proteomes" id="UP000315295">
    <property type="component" value="Unassembled WGS sequence"/>
</dbReference>
<name>A0A540NPL7_MALBA</name>
<proteinExistence type="predicted"/>